<organism evidence="1 2">
    <name type="scientific">Devosia epidermidihirudinis</name>
    <dbReference type="NCBI Taxonomy" id="1293439"/>
    <lineage>
        <taxon>Bacteria</taxon>
        <taxon>Pseudomonadati</taxon>
        <taxon>Pseudomonadota</taxon>
        <taxon>Alphaproteobacteria</taxon>
        <taxon>Hyphomicrobiales</taxon>
        <taxon>Devosiaceae</taxon>
        <taxon>Devosia</taxon>
    </lineage>
</organism>
<reference evidence="1 2" key="1">
    <citation type="submission" date="2015-03" db="EMBL/GenBank/DDBJ databases">
        <authorList>
            <person name="Lepp D."/>
            <person name="Hassan Y.I."/>
            <person name="Li X.-Z."/>
            <person name="Zhou T."/>
        </authorList>
    </citation>
    <scope>NUCLEOTIDE SEQUENCE [LARGE SCALE GENOMIC DNA]</scope>
    <source>
        <strain evidence="1 2">E84</strain>
    </source>
</reference>
<proteinExistence type="predicted"/>
<gene>
    <name evidence="1" type="ORF">WH87_10465</name>
</gene>
<dbReference type="Pfam" id="PF13552">
    <property type="entry name" value="DUF4127"/>
    <property type="match status" value="1"/>
</dbReference>
<dbReference type="AlphaFoldDB" id="A0A0F5QE63"/>
<comment type="caution">
    <text evidence="1">The sequence shown here is derived from an EMBL/GenBank/DDBJ whole genome shotgun (WGS) entry which is preliminary data.</text>
</comment>
<dbReference type="EMBL" id="LANJ01000016">
    <property type="protein sequence ID" value="KKC38304.1"/>
    <property type="molecule type" value="Genomic_DNA"/>
</dbReference>
<evidence type="ECO:0000313" key="2">
    <source>
        <dbReference type="Proteomes" id="UP000033411"/>
    </source>
</evidence>
<keyword evidence="2" id="KW-1185">Reference proteome</keyword>
<dbReference type="Proteomes" id="UP000033411">
    <property type="component" value="Unassembled WGS sequence"/>
</dbReference>
<dbReference type="PATRIC" id="fig|1293439.3.peg.1681"/>
<dbReference type="STRING" id="1293439.WH87_10465"/>
<evidence type="ECO:0008006" key="3">
    <source>
        <dbReference type="Google" id="ProtNLM"/>
    </source>
</evidence>
<name>A0A0F5QE63_9HYPH</name>
<evidence type="ECO:0000313" key="1">
    <source>
        <dbReference type="EMBL" id="KKC38304.1"/>
    </source>
</evidence>
<protein>
    <recommendedName>
        <fullName evidence="3">DUF4127 family protein</fullName>
    </recommendedName>
</protein>
<accession>A0A0F5QE63</accession>
<sequence length="505" mass="54091">MALVPLDERPVNVELPIAIAAIAGADLVLPPDELMPDIRVPGQADAIGDWLAEVAPKVDAAVVSVDTLAFGGLIAARTTDDSVVTALSRLDRLRALKATAPDLPIAAVSLVMRATNSYNPQEEPLYWAEVGKELHRLGALHHRDFLVRAKALADDGNAAELQALRDSLDPAVIADFEQRRLRNHQVNLAMLGMAAERSVDPLLITADDTAEYAAGSLEQVWLGQWMTVLPTGGEVLMYPGADEVAAVLVARQLTCLSGVAATFAVACAEDDGLGRIAKYENSSIETAVARQLKASGARLVTDDDAEVLVIHAPDPHRRDFVHDKISFDEVDRLAADKTAKLIARLLGEGRRVALADLRYANGGDPLLVENLIANGLALKLSAYGGWNTAGNSLGSVVAAAAAAQIGRAMGTLDEGAARRMLIHRLLEDYAYQSVARPQLERRLDADYKTRKFEAEGLETSIETNMTAELTTLLHTIAPGATGVTNISFPWHRSFEINFVLTGVSA</sequence>
<dbReference type="InterPro" id="IPR025394">
    <property type="entry name" value="DUF4127"/>
</dbReference>